<evidence type="ECO:0000313" key="2">
    <source>
        <dbReference type="EMBL" id="MED6126384.1"/>
    </source>
</evidence>
<reference evidence="2 3" key="1">
    <citation type="journal article" date="2023" name="Plants (Basel)">
        <title>Bridging the Gap: Combining Genomics and Transcriptomics Approaches to Understand Stylosanthes scabra, an Orphan Legume from the Brazilian Caatinga.</title>
        <authorList>
            <person name="Ferreira-Neto J.R.C."/>
            <person name="da Silva M.D."/>
            <person name="Binneck E."/>
            <person name="de Melo N.F."/>
            <person name="da Silva R.H."/>
            <person name="de Melo A.L.T.M."/>
            <person name="Pandolfi V."/>
            <person name="Bustamante F.O."/>
            <person name="Brasileiro-Vidal A.C."/>
            <person name="Benko-Iseppon A.M."/>
        </authorList>
    </citation>
    <scope>NUCLEOTIDE SEQUENCE [LARGE SCALE GENOMIC DNA]</scope>
    <source>
        <tissue evidence="2">Leaves</tissue>
    </source>
</reference>
<gene>
    <name evidence="2" type="ORF">PIB30_077864</name>
</gene>
<proteinExistence type="predicted"/>
<evidence type="ECO:0000256" key="1">
    <source>
        <dbReference type="SAM" id="MobiDB-lite"/>
    </source>
</evidence>
<organism evidence="2 3">
    <name type="scientific">Stylosanthes scabra</name>
    <dbReference type="NCBI Taxonomy" id="79078"/>
    <lineage>
        <taxon>Eukaryota</taxon>
        <taxon>Viridiplantae</taxon>
        <taxon>Streptophyta</taxon>
        <taxon>Embryophyta</taxon>
        <taxon>Tracheophyta</taxon>
        <taxon>Spermatophyta</taxon>
        <taxon>Magnoliopsida</taxon>
        <taxon>eudicotyledons</taxon>
        <taxon>Gunneridae</taxon>
        <taxon>Pentapetalae</taxon>
        <taxon>rosids</taxon>
        <taxon>fabids</taxon>
        <taxon>Fabales</taxon>
        <taxon>Fabaceae</taxon>
        <taxon>Papilionoideae</taxon>
        <taxon>50 kb inversion clade</taxon>
        <taxon>dalbergioids sensu lato</taxon>
        <taxon>Dalbergieae</taxon>
        <taxon>Pterocarpus clade</taxon>
        <taxon>Stylosanthes</taxon>
    </lineage>
</organism>
<name>A0ABU6RR00_9FABA</name>
<feature type="region of interest" description="Disordered" evidence="1">
    <location>
        <begin position="1"/>
        <end position="23"/>
    </location>
</feature>
<sequence length="97" mass="10916">GSTSKSKLPRHPRSHVWTKSQDGPNVAKIKLTNKSHESRLVHVKTWPKHDFSKAKASLGSLRTINQGHIWTIFPTWGTCPKRDSPSINSSNHKLTKV</sequence>
<evidence type="ECO:0000313" key="3">
    <source>
        <dbReference type="Proteomes" id="UP001341840"/>
    </source>
</evidence>
<keyword evidence="3" id="KW-1185">Reference proteome</keyword>
<feature type="compositionally biased region" description="Basic residues" evidence="1">
    <location>
        <begin position="7"/>
        <end position="16"/>
    </location>
</feature>
<protein>
    <submittedName>
        <fullName evidence="2">Uncharacterized protein</fullName>
    </submittedName>
</protein>
<dbReference type="Proteomes" id="UP001341840">
    <property type="component" value="Unassembled WGS sequence"/>
</dbReference>
<accession>A0ABU6RR00</accession>
<feature type="non-terminal residue" evidence="2">
    <location>
        <position position="1"/>
    </location>
</feature>
<dbReference type="EMBL" id="JASCZI010031267">
    <property type="protein sequence ID" value="MED6126384.1"/>
    <property type="molecule type" value="Genomic_DNA"/>
</dbReference>
<comment type="caution">
    <text evidence="2">The sequence shown here is derived from an EMBL/GenBank/DDBJ whole genome shotgun (WGS) entry which is preliminary data.</text>
</comment>